<evidence type="ECO:0000256" key="2">
    <source>
        <dbReference type="ARBA" id="ARBA00023125"/>
    </source>
</evidence>
<evidence type="ECO:0000256" key="3">
    <source>
        <dbReference type="ARBA" id="ARBA00023163"/>
    </source>
</evidence>
<organism evidence="5">
    <name type="scientific">Anaerolinea thermolimosa</name>
    <dbReference type="NCBI Taxonomy" id="229919"/>
    <lineage>
        <taxon>Bacteria</taxon>
        <taxon>Bacillati</taxon>
        <taxon>Chloroflexota</taxon>
        <taxon>Anaerolineae</taxon>
        <taxon>Anaerolineales</taxon>
        <taxon>Anaerolineaceae</taxon>
        <taxon>Anaerolinea</taxon>
    </lineage>
</organism>
<protein>
    <submittedName>
        <fullName evidence="5">LacI family transcriptional regulator</fullName>
    </submittedName>
</protein>
<dbReference type="Pfam" id="PF13377">
    <property type="entry name" value="Peripla_BP_3"/>
    <property type="match status" value="1"/>
</dbReference>
<sequence>MIAIDMFNPHHWEFAEGVEQEARERGYNVLLFTRSLDPQYIQRMMKDLMGRRLDGLILSGRLIEASEDARNTIPRIQRHRLPVVEVNDQPPEYTLDCIIADYRKATEEAMAYLISLGHRRIGMVYGVVEQSLGVDRLEPYRETLHHASLPVDEKLIVYCGPTVDDGYQAALRLLKLPQRPTAIVAINDLLAIGVLRAAGDQGLRVPQDLSLIGFDNISLANYLNPRLTTATKNILQIGRDAVRMVLERIEDPEKPYQKIYIPARLIIRESTGPAPS</sequence>
<dbReference type="GO" id="GO:0000976">
    <property type="term" value="F:transcription cis-regulatory region binding"/>
    <property type="evidence" value="ECO:0007669"/>
    <property type="project" value="TreeGrafter"/>
</dbReference>
<dbReference type="Gene3D" id="3.40.50.2300">
    <property type="match status" value="2"/>
</dbReference>
<dbReference type="EMBL" id="DSYK01000462">
    <property type="protein sequence ID" value="HGS22092.1"/>
    <property type="molecule type" value="Genomic_DNA"/>
</dbReference>
<dbReference type="InterPro" id="IPR046335">
    <property type="entry name" value="LacI/GalR-like_sensor"/>
</dbReference>
<gene>
    <name evidence="5" type="ORF">ENT37_09505</name>
</gene>
<proteinExistence type="predicted"/>
<comment type="caution">
    <text evidence="5">The sequence shown here is derived from an EMBL/GenBank/DDBJ whole genome shotgun (WGS) entry which is preliminary data.</text>
</comment>
<evidence type="ECO:0000259" key="4">
    <source>
        <dbReference type="Pfam" id="PF13377"/>
    </source>
</evidence>
<evidence type="ECO:0000313" key="5">
    <source>
        <dbReference type="EMBL" id="HGS22092.1"/>
    </source>
</evidence>
<dbReference type="AlphaFoldDB" id="A0A7C4KI11"/>
<dbReference type="PANTHER" id="PTHR30146">
    <property type="entry name" value="LACI-RELATED TRANSCRIPTIONAL REPRESSOR"/>
    <property type="match status" value="1"/>
</dbReference>
<dbReference type="PANTHER" id="PTHR30146:SF109">
    <property type="entry name" value="HTH-TYPE TRANSCRIPTIONAL REGULATOR GALS"/>
    <property type="match status" value="1"/>
</dbReference>
<reference evidence="5" key="1">
    <citation type="journal article" date="2020" name="mSystems">
        <title>Genome- and Community-Level Interaction Insights into Carbon Utilization and Element Cycling Functions of Hydrothermarchaeota in Hydrothermal Sediment.</title>
        <authorList>
            <person name="Zhou Z."/>
            <person name="Liu Y."/>
            <person name="Xu W."/>
            <person name="Pan J."/>
            <person name="Luo Z.H."/>
            <person name="Li M."/>
        </authorList>
    </citation>
    <scope>NUCLEOTIDE SEQUENCE [LARGE SCALE GENOMIC DNA]</scope>
    <source>
        <strain evidence="5">SpSt-573</strain>
    </source>
</reference>
<accession>A0A7C4KI11</accession>
<feature type="domain" description="Transcriptional regulator LacI/GalR-like sensor" evidence="4">
    <location>
        <begin position="111"/>
        <end position="271"/>
    </location>
</feature>
<keyword evidence="3" id="KW-0804">Transcription</keyword>
<name>A0A7C4KI11_9CHLR</name>
<keyword evidence="2" id="KW-0238">DNA-binding</keyword>
<evidence type="ECO:0000256" key="1">
    <source>
        <dbReference type="ARBA" id="ARBA00023015"/>
    </source>
</evidence>
<keyword evidence="1" id="KW-0805">Transcription regulation</keyword>
<dbReference type="CDD" id="cd06267">
    <property type="entry name" value="PBP1_LacI_sugar_binding-like"/>
    <property type="match status" value="1"/>
</dbReference>
<dbReference type="SUPFAM" id="SSF53822">
    <property type="entry name" value="Periplasmic binding protein-like I"/>
    <property type="match status" value="1"/>
</dbReference>
<dbReference type="GO" id="GO:0003700">
    <property type="term" value="F:DNA-binding transcription factor activity"/>
    <property type="evidence" value="ECO:0007669"/>
    <property type="project" value="TreeGrafter"/>
</dbReference>
<dbReference type="InterPro" id="IPR028082">
    <property type="entry name" value="Peripla_BP_I"/>
</dbReference>